<evidence type="ECO:0000256" key="2">
    <source>
        <dbReference type="ARBA" id="ARBA00008072"/>
    </source>
</evidence>
<dbReference type="GO" id="GO:0004022">
    <property type="term" value="F:alcohol dehydrogenase (NAD+) activity"/>
    <property type="evidence" value="ECO:0007669"/>
    <property type="project" value="TreeGrafter"/>
</dbReference>
<reference evidence="9 10" key="1">
    <citation type="submission" date="2018-10" db="EMBL/GenBank/DDBJ databases">
        <title>Natrarchaeobius chitinivorans gen. nov., sp. nov., and Natrarchaeobius haloalkaliphilus sp. nov., alkaliphilic, chitin-utilizing haloarchaea from hypersaline alkaline lakes.</title>
        <authorList>
            <person name="Sorokin D.Y."/>
            <person name="Elcheninov A.G."/>
            <person name="Kostrikina N.A."/>
            <person name="Bale N.J."/>
            <person name="Sinninghe Damste J.S."/>
            <person name="Khijniak T.V."/>
            <person name="Kublanov I.V."/>
            <person name="Toshchakov S.V."/>
        </authorList>
    </citation>
    <scope>NUCLEOTIDE SEQUENCE [LARGE SCALE GENOMIC DNA]</scope>
    <source>
        <strain evidence="9 10">AArcht-Sl</strain>
    </source>
</reference>
<dbReference type="GO" id="GO:0030554">
    <property type="term" value="F:adenyl nucleotide binding"/>
    <property type="evidence" value="ECO:0007669"/>
    <property type="project" value="UniProtKB-ARBA"/>
</dbReference>
<evidence type="ECO:0000256" key="4">
    <source>
        <dbReference type="ARBA" id="ARBA00022833"/>
    </source>
</evidence>
<dbReference type="InterPro" id="IPR036291">
    <property type="entry name" value="NAD(P)-bd_dom_sf"/>
</dbReference>
<dbReference type="Pfam" id="PF08240">
    <property type="entry name" value="ADH_N"/>
    <property type="match status" value="1"/>
</dbReference>
<name>A0A3N6NVH1_9EURY</name>
<dbReference type="GO" id="GO:0044281">
    <property type="term" value="P:small molecule metabolic process"/>
    <property type="evidence" value="ECO:0007669"/>
    <property type="project" value="UniProtKB-ARBA"/>
</dbReference>
<dbReference type="EMBL" id="REFY01000005">
    <property type="protein sequence ID" value="RQG87832.1"/>
    <property type="molecule type" value="Genomic_DNA"/>
</dbReference>
<dbReference type="PANTHER" id="PTHR42940:SF7">
    <property type="entry name" value="ALCOHOL DEHYDROGENASE-LIKE N-TERMINAL DOMAIN-CONTAINING PROTEIN"/>
    <property type="match status" value="1"/>
</dbReference>
<dbReference type="SUPFAM" id="SSF51735">
    <property type="entry name" value="NAD(P)-binding Rossmann-fold domains"/>
    <property type="match status" value="1"/>
</dbReference>
<dbReference type="InterPro" id="IPR011032">
    <property type="entry name" value="GroES-like_sf"/>
</dbReference>
<keyword evidence="3 7" id="KW-0479">Metal-binding</keyword>
<dbReference type="Proteomes" id="UP000273828">
    <property type="component" value="Unassembled WGS sequence"/>
</dbReference>
<accession>A0A3N6NVH1</accession>
<comment type="caution">
    <text evidence="9">The sequence shown here is derived from an EMBL/GenBank/DDBJ whole genome shotgun (WGS) entry which is preliminary data.</text>
</comment>
<evidence type="ECO:0000313" key="9">
    <source>
        <dbReference type="EMBL" id="RQG87832.1"/>
    </source>
</evidence>
<dbReference type="InterPro" id="IPR020843">
    <property type="entry name" value="ER"/>
</dbReference>
<evidence type="ECO:0000256" key="6">
    <source>
        <dbReference type="ARBA" id="ARBA00023027"/>
    </source>
</evidence>
<dbReference type="FunFam" id="3.40.50.720:FF:000039">
    <property type="entry name" value="Alcohol dehydrogenase AdhP"/>
    <property type="match status" value="1"/>
</dbReference>
<proteinExistence type="inferred from homology"/>
<dbReference type="InterPro" id="IPR013154">
    <property type="entry name" value="ADH-like_N"/>
</dbReference>
<dbReference type="AlphaFoldDB" id="A0A3N6NVH1"/>
<dbReference type="Pfam" id="PF00107">
    <property type="entry name" value="ADH_zinc_N"/>
    <property type="match status" value="1"/>
</dbReference>
<keyword evidence="10" id="KW-1185">Reference proteome</keyword>
<dbReference type="PROSITE" id="PS00059">
    <property type="entry name" value="ADH_ZINC"/>
    <property type="match status" value="1"/>
</dbReference>
<dbReference type="Gene3D" id="3.90.180.10">
    <property type="entry name" value="Medium-chain alcohol dehydrogenases, catalytic domain"/>
    <property type="match status" value="1"/>
</dbReference>
<dbReference type="SMART" id="SM00829">
    <property type="entry name" value="PKS_ER"/>
    <property type="match status" value="1"/>
</dbReference>
<dbReference type="Gene3D" id="3.40.50.720">
    <property type="entry name" value="NAD(P)-binding Rossmann-like Domain"/>
    <property type="match status" value="1"/>
</dbReference>
<dbReference type="GO" id="GO:0008270">
    <property type="term" value="F:zinc ion binding"/>
    <property type="evidence" value="ECO:0007669"/>
    <property type="project" value="InterPro"/>
</dbReference>
<protein>
    <submittedName>
        <fullName evidence="9">Alcohol dehydrogenase</fullName>
    </submittedName>
</protein>
<evidence type="ECO:0000313" key="10">
    <source>
        <dbReference type="Proteomes" id="UP000273828"/>
    </source>
</evidence>
<feature type="domain" description="Enoyl reductase (ER)" evidence="8">
    <location>
        <begin position="11"/>
        <end position="332"/>
    </location>
</feature>
<comment type="similarity">
    <text evidence="2 7">Belongs to the zinc-containing alcohol dehydrogenase family.</text>
</comment>
<dbReference type="PANTHER" id="PTHR42940">
    <property type="entry name" value="ALCOHOL DEHYDROGENASE 1-RELATED"/>
    <property type="match status" value="1"/>
</dbReference>
<dbReference type="GO" id="GO:0005737">
    <property type="term" value="C:cytoplasm"/>
    <property type="evidence" value="ECO:0007669"/>
    <property type="project" value="TreeGrafter"/>
</dbReference>
<dbReference type="SUPFAM" id="SSF50129">
    <property type="entry name" value="GroES-like"/>
    <property type="match status" value="1"/>
</dbReference>
<dbReference type="InterPro" id="IPR002328">
    <property type="entry name" value="ADH_Zn_CS"/>
</dbReference>
<sequence>MRAVQVESAGGSFDCVDRERPAPGDGEVRLEVEACGVCHSDSYVKEGNWDGITYPRIPGHEIVGRVDAVGSDVETWEPGTRAGVGWHGSHCFTCDPCRRGRFINCRHEQITGIDRDGGYAEYVVASAEALARVPEELDSTAAAPLLCAGVSTYRSLQLADTRDGDVVGIQGIGGLGHLGIQFASAAGFETVAISRGTEKRELAHALGADHYVDARSRDPGDELANLGGASVVLATAPNSRAIQSVVSGLGVGGELITLGVPDESVDVDVLELIDNQRSITGWSSGTAADSEDALAFSALHDVAPKVERYPLEEADVAYDRMKSGDARFRVVLEP</sequence>
<evidence type="ECO:0000256" key="3">
    <source>
        <dbReference type="ARBA" id="ARBA00022723"/>
    </source>
</evidence>
<evidence type="ECO:0000259" key="8">
    <source>
        <dbReference type="SMART" id="SM00829"/>
    </source>
</evidence>
<evidence type="ECO:0000256" key="1">
    <source>
        <dbReference type="ARBA" id="ARBA00001947"/>
    </source>
</evidence>
<evidence type="ECO:0000256" key="5">
    <source>
        <dbReference type="ARBA" id="ARBA00023002"/>
    </source>
</evidence>
<keyword evidence="4 7" id="KW-0862">Zinc</keyword>
<dbReference type="RefSeq" id="WP_124179033.1">
    <property type="nucleotide sequence ID" value="NZ_REFY01000005.1"/>
</dbReference>
<dbReference type="OrthoDB" id="8709at2157"/>
<keyword evidence="5" id="KW-0560">Oxidoreductase</keyword>
<comment type="cofactor">
    <cofactor evidence="1 7">
        <name>Zn(2+)</name>
        <dbReference type="ChEBI" id="CHEBI:29105"/>
    </cofactor>
</comment>
<gene>
    <name evidence="9" type="ORF">EA462_13260</name>
</gene>
<keyword evidence="6" id="KW-0520">NAD</keyword>
<evidence type="ECO:0000256" key="7">
    <source>
        <dbReference type="RuleBase" id="RU361277"/>
    </source>
</evidence>
<dbReference type="GO" id="GO:0043168">
    <property type="term" value="F:anion binding"/>
    <property type="evidence" value="ECO:0007669"/>
    <property type="project" value="UniProtKB-ARBA"/>
</dbReference>
<organism evidence="9 10">
    <name type="scientific">Natrarchaeobius halalkaliphilus</name>
    <dbReference type="NCBI Taxonomy" id="1679091"/>
    <lineage>
        <taxon>Archaea</taxon>
        <taxon>Methanobacteriati</taxon>
        <taxon>Methanobacteriota</taxon>
        <taxon>Stenosarchaea group</taxon>
        <taxon>Halobacteria</taxon>
        <taxon>Halobacteriales</taxon>
        <taxon>Natrialbaceae</taxon>
        <taxon>Natrarchaeobius</taxon>
    </lineage>
</organism>
<dbReference type="InterPro" id="IPR013149">
    <property type="entry name" value="ADH-like_C"/>
</dbReference>